<feature type="compositionally biased region" description="Basic residues" evidence="1">
    <location>
        <begin position="7"/>
        <end position="21"/>
    </location>
</feature>
<organism evidence="2 3">
    <name type="scientific">Macrophomina phaseolina</name>
    <dbReference type="NCBI Taxonomy" id="35725"/>
    <lineage>
        <taxon>Eukaryota</taxon>
        <taxon>Fungi</taxon>
        <taxon>Dikarya</taxon>
        <taxon>Ascomycota</taxon>
        <taxon>Pezizomycotina</taxon>
        <taxon>Dothideomycetes</taxon>
        <taxon>Dothideomycetes incertae sedis</taxon>
        <taxon>Botryosphaeriales</taxon>
        <taxon>Botryosphaeriaceae</taxon>
        <taxon>Macrophomina</taxon>
    </lineage>
</organism>
<keyword evidence="3" id="KW-1185">Reference proteome</keyword>
<gene>
    <name evidence="2" type="ORF">B0J12DRAFT_233333</name>
</gene>
<evidence type="ECO:0000313" key="2">
    <source>
        <dbReference type="EMBL" id="KAH7062290.1"/>
    </source>
</evidence>
<accession>A0ABQ8GQ20</accession>
<evidence type="ECO:0000313" key="3">
    <source>
        <dbReference type="Proteomes" id="UP000774617"/>
    </source>
</evidence>
<protein>
    <submittedName>
        <fullName evidence="2">Uncharacterized protein</fullName>
    </submittedName>
</protein>
<name>A0ABQ8GQ20_9PEZI</name>
<sequence>MEAGMPRARRKVSVAGRRRKSTANTQLHKASVFCPREQREEANEVFAIGRSEDEWNHQECAQLEHVSTRKDSAELVLAESCLIGSHSLFVTPTRPDSTRGPTSLQPFHSLYLLCIAASDSFKSATSTWGSGIARPAPWLHSPTIPYPHKLSFVGSGPMTGPLDQAFSRIPLQHVSIPCICSFDPTGASHVHIWVRIRHHLFWKPTGAGSHDTSG</sequence>
<comment type="caution">
    <text evidence="2">The sequence shown here is derived from an EMBL/GenBank/DDBJ whole genome shotgun (WGS) entry which is preliminary data.</text>
</comment>
<dbReference type="Proteomes" id="UP000774617">
    <property type="component" value="Unassembled WGS sequence"/>
</dbReference>
<feature type="region of interest" description="Disordered" evidence="1">
    <location>
        <begin position="1"/>
        <end position="25"/>
    </location>
</feature>
<reference evidence="2 3" key="1">
    <citation type="journal article" date="2021" name="Nat. Commun.">
        <title>Genetic determinants of endophytism in the Arabidopsis root mycobiome.</title>
        <authorList>
            <person name="Mesny F."/>
            <person name="Miyauchi S."/>
            <person name="Thiergart T."/>
            <person name="Pickel B."/>
            <person name="Atanasova L."/>
            <person name="Karlsson M."/>
            <person name="Huettel B."/>
            <person name="Barry K.W."/>
            <person name="Haridas S."/>
            <person name="Chen C."/>
            <person name="Bauer D."/>
            <person name="Andreopoulos W."/>
            <person name="Pangilinan J."/>
            <person name="LaButti K."/>
            <person name="Riley R."/>
            <person name="Lipzen A."/>
            <person name="Clum A."/>
            <person name="Drula E."/>
            <person name="Henrissat B."/>
            <person name="Kohler A."/>
            <person name="Grigoriev I.V."/>
            <person name="Martin F.M."/>
            <person name="Hacquard S."/>
        </authorList>
    </citation>
    <scope>NUCLEOTIDE SEQUENCE [LARGE SCALE GENOMIC DNA]</scope>
    <source>
        <strain evidence="2 3">MPI-SDFR-AT-0080</strain>
    </source>
</reference>
<evidence type="ECO:0000256" key="1">
    <source>
        <dbReference type="SAM" id="MobiDB-lite"/>
    </source>
</evidence>
<dbReference type="EMBL" id="JAGTJR010000003">
    <property type="protein sequence ID" value="KAH7062290.1"/>
    <property type="molecule type" value="Genomic_DNA"/>
</dbReference>
<proteinExistence type="predicted"/>